<feature type="region of interest" description="Disordered" evidence="3">
    <location>
        <begin position="787"/>
        <end position="806"/>
    </location>
</feature>
<dbReference type="SMART" id="SM00054">
    <property type="entry name" value="EFh"/>
    <property type="match status" value="5"/>
</dbReference>
<dbReference type="Pfam" id="PF00397">
    <property type="entry name" value="WW"/>
    <property type="match status" value="1"/>
</dbReference>
<feature type="domain" description="EF-hand" evidence="5">
    <location>
        <begin position="472"/>
        <end position="507"/>
    </location>
</feature>
<dbReference type="InterPro" id="IPR002110">
    <property type="entry name" value="Ankyrin_rpt"/>
</dbReference>
<feature type="domain" description="EF-hand" evidence="5">
    <location>
        <begin position="705"/>
        <end position="740"/>
    </location>
</feature>
<feature type="domain" description="EF-hand" evidence="5">
    <location>
        <begin position="512"/>
        <end position="547"/>
    </location>
</feature>
<dbReference type="Gene3D" id="1.25.40.20">
    <property type="entry name" value="Ankyrin repeat-containing domain"/>
    <property type="match status" value="2"/>
</dbReference>
<dbReference type="Gene3D" id="1.10.238.10">
    <property type="entry name" value="EF-hand"/>
    <property type="match status" value="3"/>
</dbReference>
<feature type="domain" description="EF-hand" evidence="5">
    <location>
        <begin position="199"/>
        <end position="234"/>
    </location>
</feature>
<evidence type="ECO:0000256" key="3">
    <source>
        <dbReference type="SAM" id="MobiDB-lite"/>
    </source>
</evidence>
<dbReference type="SUPFAM" id="SSF48403">
    <property type="entry name" value="Ankyrin repeat"/>
    <property type="match status" value="2"/>
</dbReference>
<dbReference type="InterPro" id="IPR002048">
    <property type="entry name" value="EF_hand_dom"/>
</dbReference>
<dbReference type="InterPro" id="IPR036020">
    <property type="entry name" value="WW_dom_sf"/>
</dbReference>
<evidence type="ECO:0000313" key="7">
    <source>
        <dbReference type="Proteomes" id="UP000704712"/>
    </source>
</evidence>
<dbReference type="SMART" id="SM00248">
    <property type="entry name" value="ANK"/>
    <property type="match status" value="7"/>
</dbReference>
<keyword evidence="2" id="KW-0175">Coiled coil</keyword>
<evidence type="ECO:0000313" key="6">
    <source>
        <dbReference type="EMBL" id="KAF4128901.1"/>
    </source>
</evidence>
<dbReference type="PROSITE" id="PS50222">
    <property type="entry name" value="EF_HAND_2"/>
    <property type="match status" value="5"/>
</dbReference>
<dbReference type="SUPFAM" id="SSF51045">
    <property type="entry name" value="WW domain"/>
    <property type="match status" value="1"/>
</dbReference>
<evidence type="ECO:0000259" key="4">
    <source>
        <dbReference type="PROSITE" id="PS50020"/>
    </source>
</evidence>
<dbReference type="PANTHER" id="PTHR23064">
    <property type="entry name" value="TROPONIN"/>
    <property type="match status" value="1"/>
</dbReference>
<dbReference type="PROSITE" id="PS01159">
    <property type="entry name" value="WW_DOMAIN_1"/>
    <property type="match status" value="1"/>
</dbReference>
<dbReference type="SMART" id="SM00456">
    <property type="entry name" value="WW"/>
    <property type="match status" value="1"/>
</dbReference>
<feature type="domain" description="EF-hand" evidence="5">
    <location>
        <begin position="741"/>
        <end position="776"/>
    </location>
</feature>
<comment type="caution">
    <text evidence="6">The sequence shown here is derived from an EMBL/GenBank/DDBJ whole genome shotgun (WGS) entry which is preliminary data.</text>
</comment>
<dbReference type="InterPro" id="IPR036770">
    <property type="entry name" value="Ankyrin_rpt-contain_sf"/>
</dbReference>
<dbReference type="Pfam" id="PF13499">
    <property type="entry name" value="EF-hand_7"/>
    <property type="match status" value="2"/>
</dbReference>
<accession>A0A8S9TKM6</accession>
<dbReference type="InterPro" id="IPR018247">
    <property type="entry name" value="EF_Hand_1_Ca_BS"/>
</dbReference>
<dbReference type="CDD" id="cd00051">
    <property type="entry name" value="EFh"/>
    <property type="match status" value="2"/>
</dbReference>
<dbReference type="PROSITE" id="PS50020">
    <property type="entry name" value="WW_DOMAIN_2"/>
    <property type="match status" value="1"/>
</dbReference>
<evidence type="ECO:0000259" key="5">
    <source>
        <dbReference type="PROSITE" id="PS50222"/>
    </source>
</evidence>
<reference evidence="6" key="1">
    <citation type="submission" date="2020-03" db="EMBL/GenBank/DDBJ databases">
        <title>Hybrid Assembly of Korean Phytophthora infestans isolates.</title>
        <authorList>
            <person name="Prokchorchik M."/>
            <person name="Lee Y."/>
            <person name="Seo J."/>
            <person name="Cho J.-H."/>
            <person name="Park Y.-E."/>
            <person name="Jang D.-C."/>
            <person name="Im J.-S."/>
            <person name="Choi J.-G."/>
            <person name="Park H.-J."/>
            <person name="Lee G.-B."/>
            <person name="Lee Y.-G."/>
            <person name="Hong S.-Y."/>
            <person name="Cho K."/>
            <person name="Sohn K.H."/>
        </authorList>
    </citation>
    <scope>NUCLEOTIDE SEQUENCE</scope>
    <source>
        <strain evidence="6">KR_2_A2</strain>
    </source>
</reference>
<dbReference type="InterPro" id="IPR001202">
    <property type="entry name" value="WW_dom"/>
</dbReference>
<dbReference type="Gene3D" id="2.20.70.10">
    <property type="match status" value="1"/>
</dbReference>
<dbReference type="PROSITE" id="PS50096">
    <property type="entry name" value="IQ"/>
    <property type="match status" value="1"/>
</dbReference>
<organism evidence="6 7">
    <name type="scientific">Phytophthora infestans</name>
    <name type="common">Potato late blight agent</name>
    <name type="synonym">Botrytis infestans</name>
    <dbReference type="NCBI Taxonomy" id="4787"/>
    <lineage>
        <taxon>Eukaryota</taxon>
        <taxon>Sar</taxon>
        <taxon>Stramenopiles</taxon>
        <taxon>Oomycota</taxon>
        <taxon>Peronosporomycetes</taxon>
        <taxon>Peronosporales</taxon>
        <taxon>Peronosporaceae</taxon>
        <taxon>Phytophthora</taxon>
    </lineage>
</organism>
<sequence>MAEQGWEGDSWSPNTGYDGYTPQTAGYDPSEYWRVDADVYRIFLELAPNAQGESVKLGELPTLCRNIGRPLRDEHEQFRLMQELDTTNSMSILRHDFVTWLLNEIHAEARAAAPRLVPVASPAWEEVVQEVSEIDAALGNKPTKCYNNTVTGESLWDLPNFINCLWNHLETQEKNHQEQQTSRDGIPEFLTENNDDTHEMLQQLRELFVKYDEDKCGYLDPAEFEDLCVHVGQSLSGCDGLLALMQQVDPYSSRVADQPIVSWEAFKYYWVMNAPYQRRAKLGEVKYSSWERIEVLNQRATPVVYRHTTTFQERWSHPAMEHRVADRLNHLFPSSKMDWTQKIALFLEIQRQETQNTKQGWNRETCWRVFTQLEHPMSRKQHVIAIMNTLQNRFGVSTAEDDVPMSIDEDIVRSWLHFCTKKVDMGGWEEVVDSEGQTYYYHEVDGITQWDPPQLQTQMATMLLKLGGQNLSADEQIARVFRQYDADESGEMTLDEFQLFYRVLLGRGNVSMSDAQIRQVFSVLDASGDGSVTLDEFQFWWKTKLQIEAKETTESEIITRDRRRREICHEFLENSDGLVLVPAKDDDGTKCFESNLLPRLVALLGEFPLRGLVYRRALNELVTNPMDQLVSLENFLNWYDKFETTEREKLELQRAKQRAQAKLRAQHEAQAAAREKQRRRRKQMRTLNVMNDQAAAITEHEAEQQRVKKISILFKTFDSDNSGALDEKELLQLIKALGHEMDTAQVSRMMTVMDSSGDGRINFEEFLAFWKAFEHRRPAANAATLHQTRRDAVSKPTVEPDTPPLSKSDAMASLAVSLEMVKDRALKVTLTDLRGYLSDWRDDFMEKRIEHQAVHDEVEKLKKWRELHAFIPTKKRVYGAKRLDVTWIEPEVVDCVTMIISDIAIRMDPPLKPDAAQRVQALLRGHLARKYVFNLVSERFQKHIDPNSKLFYFTDTYTGNIVLSRPLFSVTTSSIAPLERDDCSSKTERYQFDKRLTERRAKKNFYDQICLPLLSQRLEHRPLLAPSAFYMYDVTSVVQQRMLGNIWTHLRSPKPDLVLVELIARRRRRQLTQRGGDAAANLPLHYAVRCHFSAPVVRAMVEGYPEALMEADAFGMTPLHIGFREHLSVDLLRILAREPPKKLKTQRKISIWERQTVCGDTPLHVAILHRTSIGVLQWALSACNQSKKVVTLFNDRGESAFHACITQQRQPERGFTPSHSRTTVLLFLKHFNADKLCTTATKHGDLPLHLAMDGFEHQKQQLTDVGIGWLWLVDLLLLHHPAALLTHQRSNGLLPVHLAIKYGFPEEKLVKILTLTAEFATKDHENSLVTATTITGTRTTLLHYTLLHQPRATRLLSLILTLMPAACKTSSLPTGDLPIHLAAAANGLSIEILHKLCDVYIEGCRVYNEKRNLPLHMAIIHDVSVEKIKILLQYCQEMILTDTEERRGLRALLMAASKKKSDYRVLLTLLEATPSKLKTDKKLVTPLYALSLRRCSLEISSHDVSKRCHDRFESLEDEEAYFLAMAKAKLRKQHSNPTAQWTFVKITQLVERNPLDEALIQRALYATNEKLRVMNETDGNQESHRKGYGAVVDTVTLNSDLMLVRTVHQVMFEFPSNPRLQLLGQAVLSKLLPSAYVRAAYKAKIDPYCNL</sequence>
<dbReference type="InterPro" id="IPR011992">
    <property type="entry name" value="EF-hand-dom_pair"/>
</dbReference>
<dbReference type="SUPFAM" id="SSF47473">
    <property type="entry name" value="EF-hand"/>
    <property type="match status" value="2"/>
</dbReference>
<evidence type="ECO:0000256" key="1">
    <source>
        <dbReference type="ARBA" id="ARBA00022837"/>
    </source>
</evidence>
<feature type="domain" description="WW" evidence="4">
    <location>
        <begin position="427"/>
        <end position="455"/>
    </location>
</feature>
<name>A0A8S9TKM6_PHYIN</name>
<keyword evidence="1" id="KW-0106">Calcium</keyword>
<dbReference type="EMBL" id="JAACNO010003040">
    <property type="protein sequence ID" value="KAF4128901.1"/>
    <property type="molecule type" value="Genomic_DNA"/>
</dbReference>
<dbReference type="CDD" id="cd00201">
    <property type="entry name" value="WW"/>
    <property type="match status" value="1"/>
</dbReference>
<dbReference type="InterPro" id="IPR052591">
    <property type="entry name" value="CML21-like"/>
</dbReference>
<gene>
    <name evidence="6" type="ORF">GN958_ATG21879</name>
</gene>
<feature type="coiled-coil region" evidence="2">
    <location>
        <begin position="642"/>
        <end position="669"/>
    </location>
</feature>
<dbReference type="GO" id="GO:0005509">
    <property type="term" value="F:calcium ion binding"/>
    <property type="evidence" value="ECO:0007669"/>
    <property type="project" value="InterPro"/>
</dbReference>
<dbReference type="PROSITE" id="PS00018">
    <property type="entry name" value="EF_HAND_1"/>
    <property type="match status" value="4"/>
</dbReference>
<dbReference type="Proteomes" id="UP000704712">
    <property type="component" value="Unassembled WGS sequence"/>
</dbReference>
<evidence type="ECO:0000256" key="2">
    <source>
        <dbReference type="SAM" id="Coils"/>
    </source>
</evidence>
<proteinExistence type="predicted"/>
<protein>
    <submittedName>
        <fullName evidence="6">EF-hand domain pair</fullName>
    </submittedName>
</protein>